<dbReference type="EMBL" id="DVMU01000016">
    <property type="protein sequence ID" value="HIU33057.1"/>
    <property type="molecule type" value="Genomic_DNA"/>
</dbReference>
<gene>
    <name evidence="4" type="ORF">IAB02_00710</name>
</gene>
<dbReference type="SMART" id="SM00062">
    <property type="entry name" value="PBPb"/>
    <property type="match status" value="1"/>
</dbReference>
<organism evidence="4 5">
    <name type="scientific">Candidatus Pullichristensenella excrementigallinarum</name>
    <dbReference type="NCBI Taxonomy" id="2840907"/>
    <lineage>
        <taxon>Bacteria</taxon>
        <taxon>Bacillati</taxon>
        <taxon>Bacillota</taxon>
        <taxon>Clostridia</taxon>
        <taxon>Candidatus Pullichristensenella</taxon>
    </lineage>
</organism>
<sequence length="253" mass="26915">MKKILSVLLAVTMLLAGAVAAAETDTLTMATNAAFPPYEYYDDETGEIVGIDAEIAQAICDKLGYGLEIVNVDFDSIVPGVQSGKYTFGMAGMTVTEDRLESVDFSDSYATGIQVVIVPEDSAITSVDDLFAEGADHKVGVQQGTTGDIYASSDIEEAGLGSIERFKTGTDAVLALTSGKIDCVIIDNEPAKNFVAANEGLKILETEYAVEDYAICFSKDAPDLTARFNEALQELTEDGTVAAIIEKYIPSEE</sequence>
<feature type="domain" description="Solute-binding protein family 3/N-terminal" evidence="3">
    <location>
        <begin position="26"/>
        <end position="252"/>
    </location>
</feature>
<comment type="caution">
    <text evidence="4">The sequence shown here is derived from an EMBL/GenBank/DDBJ whole genome shotgun (WGS) entry which is preliminary data.</text>
</comment>
<evidence type="ECO:0000256" key="1">
    <source>
        <dbReference type="ARBA" id="ARBA00022729"/>
    </source>
</evidence>
<keyword evidence="1 2" id="KW-0732">Signal</keyword>
<proteinExistence type="predicted"/>
<name>A0A9D1LBX2_9FIRM</name>
<reference evidence="4" key="1">
    <citation type="submission" date="2020-10" db="EMBL/GenBank/DDBJ databases">
        <authorList>
            <person name="Gilroy R."/>
        </authorList>
    </citation>
    <scope>NUCLEOTIDE SEQUENCE</scope>
    <source>
        <strain evidence="4">ChiHcec3-11533</strain>
    </source>
</reference>
<accession>A0A9D1LBX2</accession>
<dbReference type="SUPFAM" id="SSF53850">
    <property type="entry name" value="Periplasmic binding protein-like II"/>
    <property type="match status" value="1"/>
</dbReference>
<dbReference type="InterPro" id="IPR001638">
    <property type="entry name" value="Solute-binding_3/MltF_N"/>
</dbReference>
<feature type="chain" id="PRO_5038876795" evidence="2">
    <location>
        <begin position="22"/>
        <end position="253"/>
    </location>
</feature>
<evidence type="ECO:0000313" key="4">
    <source>
        <dbReference type="EMBL" id="HIU33057.1"/>
    </source>
</evidence>
<dbReference type="PANTHER" id="PTHR35936:SF19">
    <property type="entry name" value="AMINO-ACID-BINDING PROTEIN YXEM-RELATED"/>
    <property type="match status" value="1"/>
</dbReference>
<dbReference type="Gene3D" id="3.40.190.10">
    <property type="entry name" value="Periplasmic binding protein-like II"/>
    <property type="match status" value="2"/>
</dbReference>
<dbReference type="Proteomes" id="UP000824072">
    <property type="component" value="Unassembled WGS sequence"/>
</dbReference>
<protein>
    <submittedName>
        <fullName evidence="4">Transporter substrate-binding domain-containing protein</fullName>
    </submittedName>
</protein>
<evidence type="ECO:0000313" key="5">
    <source>
        <dbReference type="Proteomes" id="UP000824072"/>
    </source>
</evidence>
<evidence type="ECO:0000259" key="3">
    <source>
        <dbReference type="SMART" id="SM00062"/>
    </source>
</evidence>
<dbReference type="PANTHER" id="PTHR35936">
    <property type="entry name" value="MEMBRANE-BOUND LYTIC MUREIN TRANSGLYCOSYLASE F"/>
    <property type="match status" value="1"/>
</dbReference>
<evidence type="ECO:0000256" key="2">
    <source>
        <dbReference type="SAM" id="SignalP"/>
    </source>
</evidence>
<dbReference type="AlphaFoldDB" id="A0A9D1LBX2"/>
<reference evidence="4" key="2">
    <citation type="journal article" date="2021" name="PeerJ">
        <title>Extensive microbial diversity within the chicken gut microbiome revealed by metagenomics and culture.</title>
        <authorList>
            <person name="Gilroy R."/>
            <person name="Ravi A."/>
            <person name="Getino M."/>
            <person name="Pursley I."/>
            <person name="Horton D.L."/>
            <person name="Alikhan N.F."/>
            <person name="Baker D."/>
            <person name="Gharbi K."/>
            <person name="Hall N."/>
            <person name="Watson M."/>
            <person name="Adriaenssens E.M."/>
            <person name="Foster-Nyarko E."/>
            <person name="Jarju S."/>
            <person name="Secka A."/>
            <person name="Antonio M."/>
            <person name="Oren A."/>
            <person name="Chaudhuri R.R."/>
            <person name="La Ragione R."/>
            <person name="Hildebrand F."/>
            <person name="Pallen M.J."/>
        </authorList>
    </citation>
    <scope>NUCLEOTIDE SEQUENCE</scope>
    <source>
        <strain evidence="4">ChiHcec3-11533</strain>
    </source>
</reference>
<feature type="signal peptide" evidence="2">
    <location>
        <begin position="1"/>
        <end position="21"/>
    </location>
</feature>
<dbReference type="Pfam" id="PF00497">
    <property type="entry name" value="SBP_bac_3"/>
    <property type="match status" value="1"/>
</dbReference>